<accession>A0A1V5ZQJ5</accession>
<comment type="caution">
    <text evidence="2">The sequence shown here is derived from an EMBL/GenBank/DDBJ whole genome shotgun (WGS) entry which is preliminary data.</text>
</comment>
<keyword evidence="1" id="KW-0472">Membrane</keyword>
<reference evidence="2" key="1">
    <citation type="submission" date="2017-02" db="EMBL/GenBank/DDBJ databases">
        <title>Delving into the versatile metabolic prowess of the omnipresent phylum Bacteroidetes.</title>
        <authorList>
            <person name="Nobu M.K."/>
            <person name="Mei R."/>
            <person name="Narihiro T."/>
            <person name="Kuroda K."/>
            <person name="Liu W.-T."/>
        </authorList>
    </citation>
    <scope>NUCLEOTIDE SEQUENCE</scope>
    <source>
        <strain evidence="2">ADurb.Bin160</strain>
    </source>
</reference>
<gene>
    <name evidence="2" type="ORF">BWY04_00193</name>
</gene>
<feature type="transmembrane region" description="Helical" evidence="1">
    <location>
        <begin position="6"/>
        <end position="25"/>
    </location>
</feature>
<sequence length="91" mass="10203">MINNKKIQSLYTNFFCINIGAIIALSHNINQRLKMFDHITFQTESAPFQFKAAIADKNNSGADVHVAIIVSQINSADTLKYFATLTLELIK</sequence>
<evidence type="ECO:0000256" key="1">
    <source>
        <dbReference type="SAM" id="Phobius"/>
    </source>
</evidence>
<protein>
    <submittedName>
        <fullName evidence="2">Uncharacterized protein</fullName>
    </submittedName>
</protein>
<name>A0A1V5ZQJ5_9BACT</name>
<evidence type="ECO:0000313" key="2">
    <source>
        <dbReference type="EMBL" id="OQB42493.1"/>
    </source>
</evidence>
<keyword evidence="1" id="KW-0812">Transmembrane</keyword>
<keyword evidence="1" id="KW-1133">Transmembrane helix</keyword>
<dbReference type="Proteomes" id="UP000485621">
    <property type="component" value="Unassembled WGS sequence"/>
</dbReference>
<dbReference type="AlphaFoldDB" id="A0A1V5ZQJ5"/>
<organism evidence="2">
    <name type="scientific">candidate division CPR1 bacterium ADurb.Bin160</name>
    <dbReference type="NCBI Taxonomy" id="1852826"/>
    <lineage>
        <taxon>Bacteria</taxon>
        <taxon>candidate division CPR1</taxon>
    </lineage>
</organism>
<proteinExistence type="predicted"/>
<dbReference type="EMBL" id="MWDB01000002">
    <property type="protein sequence ID" value="OQB42493.1"/>
    <property type="molecule type" value="Genomic_DNA"/>
</dbReference>